<evidence type="ECO:0000313" key="2">
    <source>
        <dbReference type="Proteomes" id="UP000268014"/>
    </source>
</evidence>
<name>A0A3P7UKZ4_HAEPC</name>
<dbReference type="Proteomes" id="UP000268014">
    <property type="component" value="Unassembled WGS sequence"/>
</dbReference>
<sequence>MVSRMSLEKLISTKDSSVLFRYCYSSDSRPITKSSGIVRNVVDRMNGYLVLRRYNRVLPRELLHTHITGVNGC</sequence>
<organism evidence="1 2">
    <name type="scientific">Haemonchus placei</name>
    <name type="common">Barber's pole worm</name>
    <dbReference type="NCBI Taxonomy" id="6290"/>
    <lineage>
        <taxon>Eukaryota</taxon>
        <taxon>Metazoa</taxon>
        <taxon>Ecdysozoa</taxon>
        <taxon>Nematoda</taxon>
        <taxon>Chromadorea</taxon>
        <taxon>Rhabditida</taxon>
        <taxon>Rhabditina</taxon>
        <taxon>Rhabditomorpha</taxon>
        <taxon>Strongyloidea</taxon>
        <taxon>Trichostrongylidae</taxon>
        <taxon>Haemonchus</taxon>
    </lineage>
</organism>
<gene>
    <name evidence="1" type="ORF">HPLM_LOCUS8794</name>
</gene>
<dbReference type="AlphaFoldDB" id="A0A3P7UKZ4"/>
<keyword evidence="2" id="KW-1185">Reference proteome</keyword>
<dbReference type="EMBL" id="UZAF01016933">
    <property type="protein sequence ID" value="VDO35830.1"/>
    <property type="molecule type" value="Genomic_DNA"/>
</dbReference>
<protein>
    <submittedName>
        <fullName evidence="1">Uncharacterized protein</fullName>
    </submittedName>
</protein>
<accession>A0A3P7UKZ4</accession>
<evidence type="ECO:0000313" key="1">
    <source>
        <dbReference type="EMBL" id="VDO35830.1"/>
    </source>
</evidence>
<proteinExistence type="predicted"/>
<reference evidence="1 2" key="1">
    <citation type="submission" date="2018-11" db="EMBL/GenBank/DDBJ databases">
        <authorList>
            <consortium name="Pathogen Informatics"/>
        </authorList>
    </citation>
    <scope>NUCLEOTIDE SEQUENCE [LARGE SCALE GENOMIC DNA]</scope>
    <source>
        <strain evidence="1 2">MHpl1</strain>
    </source>
</reference>